<dbReference type="InterPro" id="IPR032675">
    <property type="entry name" value="LRR_dom_sf"/>
</dbReference>
<dbReference type="EMBL" id="OU466862">
    <property type="protein sequence ID" value="CAH2071902.1"/>
    <property type="molecule type" value="Genomic_DNA"/>
</dbReference>
<reference evidence="1 2" key="1">
    <citation type="submission" date="2022-03" db="EMBL/GenBank/DDBJ databases">
        <authorList>
            <person name="Nunn A."/>
            <person name="Chopra R."/>
            <person name="Nunn A."/>
            <person name="Contreras Garrido A."/>
        </authorList>
    </citation>
    <scope>NUCLEOTIDE SEQUENCE [LARGE SCALE GENOMIC DNA]</scope>
</reference>
<dbReference type="Gene3D" id="3.80.10.10">
    <property type="entry name" value="Ribonuclease Inhibitor"/>
    <property type="match status" value="1"/>
</dbReference>
<name>A0AAU9SW19_THLAR</name>
<organism evidence="1 2">
    <name type="scientific">Thlaspi arvense</name>
    <name type="common">Field penny-cress</name>
    <dbReference type="NCBI Taxonomy" id="13288"/>
    <lineage>
        <taxon>Eukaryota</taxon>
        <taxon>Viridiplantae</taxon>
        <taxon>Streptophyta</taxon>
        <taxon>Embryophyta</taxon>
        <taxon>Tracheophyta</taxon>
        <taxon>Spermatophyta</taxon>
        <taxon>Magnoliopsida</taxon>
        <taxon>eudicotyledons</taxon>
        <taxon>Gunneridae</taxon>
        <taxon>Pentapetalae</taxon>
        <taxon>rosids</taxon>
        <taxon>malvids</taxon>
        <taxon>Brassicales</taxon>
        <taxon>Brassicaceae</taxon>
        <taxon>Thlaspideae</taxon>
        <taxon>Thlaspi</taxon>
    </lineage>
</organism>
<dbReference type="AlphaFoldDB" id="A0AAU9SW19"/>
<evidence type="ECO:0000313" key="1">
    <source>
        <dbReference type="EMBL" id="CAH2071902.1"/>
    </source>
</evidence>
<accession>A0AAU9SW19</accession>
<dbReference type="Proteomes" id="UP000836841">
    <property type="component" value="Chromosome 6"/>
</dbReference>
<gene>
    <name evidence="1" type="ORF">TAV2_LOCUS20657</name>
</gene>
<protein>
    <submittedName>
        <fullName evidence="1">Uncharacterized protein</fullName>
    </submittedName>
</protein>
<sequence length="185" mass="20285">MLSLKVGCPDESTQSLLSRYCLAPLSNQDGFLGNLLTSLYIYNRGWLNNNSIFNALRHCSNLTDLKIDGLIIYSLDDLIPFLTSKCQHLYLEKPKGSGGSSFGCATSFVTNCPNLASLSLIGFELSEKIACVLLKGLRKLKYLNLSRTVGVNGDFLRTLHVNGDYLTTGVTAILLAHQSSLWKSC</sequence>
<dbReference type="SUPFAM" id="SSF52047">
    <property type="entry name" value="RNI-like"/>
    <property type="match status" value="1"/>
</dbReference>
<evidence type="ECO:0000313" key="2">
    <source>
        <dbReference type="Proteomes" id="UP000836841"/>
    </source>
</evidence>
<keyword evidence="2" id="KW-1185">Reference proteome</keyword>
<proteinExistence type="predicted"/>